<reference evidence="9" key="1">
    <citation type="journal article" date="2017" name="J. Phycol.">
        <title>Analysis of chloroplast genomes and a supermatrix inform reclassification of the Rhodomelaceae (Rhodophyta).</title>
        <authorList>
            <person name="Diaz-Tapia P."/>
            <person name="Maggs C.A."/>
            <person name="West J.A."/>
            <person name="Verbruggen H."/>
        </authorList>
    </citation>
    <scope>NUCLEOTIDE SEQUENCE</scope>
    <source>
        <strain evidence="9">PD1561</strain>
    </source>
</reference>
<evidence type="ECO:0000256" key="1">
    <source>
        <dbReference type="ARBA" id="ARBA00004167"/>
    </source>
</evidence>
<dbReference type="InterPro" id="IPR012595">
    <property type="entry name" value="PetM_cyt_b6/f_cplx_su7"/>
</dbReference>
<dbReference type="GO" id="GO:0009535">
    <property type="term" value="C:chloroplast thylakoid membrane"/>
    <property type="evidence" value="ECO:0007669"/>
    <property type="project" value="UniProtKB-SubCell"/>
</dbReference>
<keyword evidence="9" id="KW-0934">Plastid</keyword>
<dbReference type="Pfam" id="PF08041">
    <property type="entry name" value="PetM"/>
    <property type="match status" value="1"/>
</dbReference>
<protein>
    <recommendedName>
        <fullName evidence="7">Cytochrome b6-f complex subunit 7</fullName>
    </recommendedName>
    <alternativeName>
        <fullName evidence="7">Cytochrome b6-f complex subunit PetM</fullName>
    </alternativeName>
    <alternativeName>
        <fullName evidence="7">Cytochrome b6-f complex subunit VII</fullName>
    </alternativeName>
</protein>
<gene>
    <name evidence="7 9" type="primary">petM</name>
</gene>
<dbReference type="HAMAP" id="MF_00396">
    <property type="entry name" value="Cytb6_f_PetM"/>
    <property type="match status" value="1"/>
</dbReference>
<comment type="subcellular location">
    <subcellularLocation>
        <location evidence="1">Membrane</location>
        <topology evidence="1">Single-pass membrane protein</topology>
    </subcellularLocation>
    <subcellularLocation>
        <location evidence="7">Plastid</location>
        <location evidence="7">Chloroplast thylakoid membrane</location>
        <topology evidence="7">Single-pass membrane protein</topology>
    </subcellularLocation>
</comment>
<accession>A0A1Z1MR08</accession>
<keyword evidence="9" id="KW-0150">Chloroplast</keyword>
<evidence type="ECO:0000256" key="7">
    <source>
        <dbReference type="HAMAP-Rule" id="MF_00396"/>
    </source>
</evidence>
<keyword evidence="7" id="KW-0793">Thylakoid</keyword>
<evidence type="ECO:0000256" key="8">
    <source>
        <dbReference type="SAM" id="Phobius"/>
    </source>
</evidence>
<keyword evidence="4 7" id="KW-0249">Electron transport</keyword>
<evidence type="ECO:0000256" key="2">
    <source>
        <dbReference type="ARBA" id="ARBA00022448"/>
    </source>
</evidence>
<dbReference type="RefSeq" id="YP_009398924.1">
    <property type="nucleotide sequence ID" value="NC_035294.1"/>
</dbReference>
<dbReference type="AlphaFoldDB" id="A0A1Z1MR08"/>
<evidence type="ECO:0000256" key="5">
    <source>
        <dbReference type="ARBA" id="ARBA00022989"/>
    </source>
</evidence>
<comment type="subunit">
    <text evidence="7">The 4 large subunits of the cytochrome b6-f complex are cytochrome b6, subunit IV (17 kDa polypeptide, PetD), cytochrome f and the Rieske protein, while the 4 small subunits are PetG, PetL, PetM and PetN. The complex functions as a dimer.</text>
</comment>
<sequence>MGSEIVITALISSVIILIGLGIGFLLLKIQGE</sequence>
<dbReference type="GeneID" id="33361561"/>
<feature type="transmembrane region" description="Helical" evidence="8">
    <location>
        <begin position="6"/>
        <end position="27"/>
    </location>
</feature>
<keyword evidence="2 7" id="KW-0813">Transport</keyword>
<dbReference type="GO" id="GO:0015979">
    <property type="term" value="P:photosynthesis"/>
    <property type="evidence" value="ECO:0007669"/>
    <property type="project" value="UniProtKB-KW"/>
</dbReference>
<dbReference type="SUPFAM" id="SSF103441">
    <property type="entry name" value="PetM subunit of the cytochrome b6f complex"/>
    <property type="match status" value="1"/>
</dbReference>
<comment type="function">
    <text evidence="7">Component of the cytochrome b6-f complex, which mediates electron transfer between photosystem II (PSII) and photosystem I (PSI), cyclic electron flow around PSI, and state transitions.</text>
</comment>
<dbReference type="GO" id="GO:0009512">
    <property type="term" value="C:cytochrome b6f complex"/>
    <property type="evidence" value="ECO:0007669"/>
    <property type="project" value="InterPro"/>
</dbReference>
<dbReference type="EMBL" id="MF101450">
    <property type="protein sequence ID" value="ARW68191.1"/>
    <property type="molecule type" value="Genomic_DNA"/>
</dbReference>
<keyword evidence="7" id="KW-0602">Photosynthesis</keyword>
<evidence type="ECO:0000256" key="6">
    <source>
        <dbReference type="ARBA" id="ARBA00023136"/>
    </source>
</evidence>
<geneLocation type="chloroplast" evidence="9"/>
<keyword evidence="6 7" id="KW-0472">Membrane</keyword>
<keyword evidence="5 7" id="KW-1133">Transmembrane helix</keyword>
<name>A0A1Z1MR08_9FLOR</name>
<evidence type="ECO:0000256" key="4">
    <source>
        <dbReference type="ARBA" id="ARBA00022982"/>
    </source>
</evidence>
<organism evidence="9">
    <name type="scientific">Cliftonaea pectinata</name>
    <dbReference type="NCBI Taxonomy" id="2007206"/>
    <lineage>
        <taxon>Eukaryota</taxon>
        <taxon>Rhodophyta</taxon>
        <taxon>Florideophyceae</taxon>
        <taxon>Rhodymeniophycidae</taxon>
        <taxon>Ceramiales</taxon>
        <taxon>Rhodomelaceae</taxon>
        <taxon>Polyzonieae</taxon>
        <taxon>Cliftonaea</taxon>
    </lineage>
</organism>
<evidence type="ECO:0000256" key="3">
    <source>
        <dbReference type="ARBA" id="ARBA00022692"/>
    </source>
</evidence>
<comment type="similarity">
    <text evidence="7">Belongs to the PetM family.</text>
</comment>
<evidence type="ECO:0000313" key="9">
    <source>
        <dbReference type="EMBL" id="ARW68191.1"/>
    </source>
</evidence>
<keyword evidence="3 7" id="KW-0812">Transmembrane</keyword>
<dbReference type="GO" id="GO:0009055">
    <property type="term" value="F:electron transfer activity"/>
    <property type="evidence" value="ECO:0007669"/>
    <property type="project" value="UniProtKB-UniRule"/>
</dbReference>
<proteinExistence type="inferred from homology"/>